<reference evidence="1" key="2">
    <citation type="journal article" date="2015" name="Fish Shellfish Immunol.">
        <title>Early steps in the European eel (Anguilla anguilla)-Vibrio vulnificus interaction in the gills: Role of the RtxA13 toxin.</title>
        <authorList>
            <person name="Callol A."/>
            <person name="Pajuelo D."/>
            <person name="Ebbesson L."/>
            <person name="Teles M."/>
            <person name="MacKenzie S."/>
            <person name="Amaro C."/>
        </authorList>
    </citation>
    <scope>NUCLEOTIDE SEQUENCE</scope>
</reference>
<protein>
    <submittedName>
        <fullName evidence="1">Uncharacterized protein</fullName>
    </submittedName>
</protein>
<evidence type="ECO:0000313" key="1">
    <source>
        <dbReference type="EMBL" id="JAH80735.1"/>
    </source>
</evidence>
<proteinExistence type="predicted"/>
<dbReference type="EMBL" id="GBXM01027842">
    <property type="protein sequence ID" value="JAH80735.1"/>
    <property type="molecule type" value="Transcribed_RNA"/>
</dbReference>
<organism evidence="1">
    <name type="scientific">Anguilla anguilla</name>
    <name type="common">European freshwater eel</name>
    <name type="synonym">Muraena anguilla</name>
    <dbReference type="NCBI Taxonomy" id="7936"/>
    <lineage>
        <taxon>Eukaryota</taxon>
        <taxon>Metazoa</taxon>
        <taxon>Chordata</taxon>
        <taxon>Craniata</taxon>
        <taxon>Vertebrata</taxon>
        <taxon>Euteleostomi</taxon>
        <taxon>Actinopterygii</taxon>
        <taxon>Neopterygii</taxon>
        <taxon>Teleostei</taxon>
        <taxon>Anguilliformes</taxon>
        <taxon>Anguillidae</taxon>
        <taxon>Anguilla</taxon>
    </lineage>
</organism>
<dbReference type="AlphaFoldDB" id="A0A0E9VTU0"/>
<reference evidence="1" key="1">
    <citation type="submission" date="2014-11" db="EMBL/GenBank/DDBJ databases">
        <authorList>
            <person name="Amaro Gonzalez C."/>
        </authorList>
    </citation>
    <scope>NUCLEOTIDE SEQUENCE</scope>
</reference>
<name>A0A0E9VTU0_ANGAN</name>
<accession>A0A0E9VTU0</accession>
<sequence length="58" mass="6673">MALHDNCLNRVTIQTLNPQDVCKISLTTKRVRTKKCVHEMFTEKLKQGSFIIQDNGII</sequence>